<feature type="chain" id="PRO_5039665334" description="Protein kinase domain-containing protein" evidence="12">
    <location>
        <begin position="26"/>
        <end position="782"/>
    </location>
</feature>
<dbReference type="Proteomes" id="UP001085076">
    <property type="component" value="Miscellaneous, Linkage group lg02"/>
</dbReference>
<dbReference type="FunFam" id="3.30.200.20:FF:000285">
    <property type="entry name" value="Putative inactive leucine-rich repeat receptor-like protein kinase"/>
    <property type="match status" value="1"/>
</dbReference>
<dbReference type="GO" id="GO:0005524">
    <property type="term" value="F:ATP binding"/>
    <property type="evidence" value="ECO:0007669"/>
    <property type="project" value="InterPro"/>
</dbReference>
<sequence>MAIQNHLLKLFILCLGSIILVPCSSQLQTSQAWSLLRIQHLLNYPSVLSSSNNFTDICDAEPNPYFTVVCYEESITQLHIVGNESTPPLPKNFSIHSFFTTLTRLPNLKVLSLRSLGLWGHIPAKISRLSSLEIVNISSNYLYGVIPHEVSYLKNLQTLILDHNMFGGQIPDWIGSLPLLTVLSVKNNSFNGTLPDSISKLESLRVLVLSSNIFHGKVPDLSSLTNLQMLDLEENYFGPEFPNVGKKLVYLMLRKNKFTDNLPAEITSWYQLQWLDVSSNRFVGPFQPSLLSLPYITYLNISGNRFTGMLFQNMSCSDALESADLSENLLTGSMPACLISNSNKIVVYSENCLATKTQSQHPSSFCQNQALAVGIVPHKQKKVSVVKAIRLVCVVGGVIIGSLLVAILILVAIRRVNASRAKKRPPRSLIEHASYNIPSKLLADARYISQTMKLGAFGVSSYRLFSLEELEAATNNFETSAFMGEGSHGQMYRGSLHDGSMVAIRCLKLKKGQSCQNFNRHIELISKLRHRHLVSALGHCFEYYLDDSTVSRLFLIFEYVSNGTLRNSISEGIGGQKLTWSQRIAAAIGVARGIQFLHAGIIPGLFANNLKITNILLDQNLVAKISSYNLPVLSESVRSEVVAGGSSNGTKDGKTKHLDKIDVYDFGVILLEIISGRPITSQHETSIIKNELQASTAVDGSSKMKSIVDPVVRRACCDESLKTVMEICIRCLSKEPTERPSVDDVLWNLQFAAQVQDAWRKDSSSSESSPFSSYEPRRSLAA</sequence>
<feature type="signal peptide" evidence="12">
    <location>
        <begin position="1"/>
        <end position="25"/>
    </location>
</feature>
<dbReference type="Gene3D" id="3.30.200.20">
    <property type="entry name" value="Phosphorylase Kinase, domain 1"/>
    <property type="match status" value="1"/>
</dbReference>
<keyword evidence="15" id="KW-1185">Reference proteome</keyword>
<accession>A0A9D5D122</accession>
<feature type="region of interest" description="Disordered" evidence="10">
    <location>
        <begin position="759"/>
        <end position="782"/>
    </location>
</feature>
<keyword evidence="8" id="KW-0675">Receptor</keyword>
<evidence type="ECO:0000259" key="13">
    <source>
        <dbReference type="PROSITE" id="PS50011"/>
    </source>
</evidence>
<name>A0A9D5D122_9LILI</name>
<dbReference type="FunFam" id="1.10.510.10:FF:000431">
    <property type="entry name" value="Putative inactive leucine-rich repeat receptor-like protein kinase"/>
    <property type="match status" value="1"/>
</dbReference>
<dbReference type="InterPro" id="IPR001245">
    <property type="entry name" value="Ser-Thr/Tyr_kinase_cat_dom"/>
</dbReference>
<keyword evidence="7 11" id="KW-0472">Membrane</keyword>
<evidence type="ECO:0000256" key="2">
    <source>
        <dbReference type="ARBA" id="ARBA00022614"/>
    </source>
</evidence>
<reference evidence="14" key="2">
    <citation type="journal article" date="2022" name="Hortic Res">
        <title>The genome of Dioscorea zingiberensis sheds light on the biosynthesis, origin and evolution of the medicinally important diosgenin saponins.</title>
        <authorList>
            <person name="Li Y."/>
            <person name="Tan C."/>
            <person name="Li Z."/>
            <person name="Guo J."/>
            <person name="Li S."/>
            <person name="Chen X."/>
            <person name="Wang C."/>
            <person name="Dai X."/>
            <person name="Yang H."/>
            <person name="Song W."/>
            <person name="Hou L."/>
            <person name="Xu J."/>
            <person name="Tong Z."/>
            <person name="Xu A."/>
            <person name="Yuan X."/>
            <person name="Wang W."/>
            <person name="Yang Q."/>
            <person name="Chen L."/>
            <person name="Sun Z."/>
            <person name="Wang K."/>
            <person name="Pan B."/>
            <person name="Chen J."/>
            <person name="Bao Y."/>
            <person name="Liu F."/>
            <person name="Qi X."/>
            <person name="Gang D.R."/>
            <person name="Wen J."/>
            <person name="Li J."/>
        </authorList>
    </citation>
    <scope>NUCLEOTIDE SEQUENCE</scope>
    <source>
        <strain evidence="14">Dzin_1.0</strain>
    </source>
</reference>
<comment type="subcellular location">
    <subcellularLocation>
        <location evidence="1">Membrane</location>
        <topology evidence="1">Single-pass type I membrane protein</topology>
    </subcellularLocation>
</comment>
<evidence type="ECO:0000256" key="5">
    <source>
        <dbReference type="ARBA" id="ARBA00022737"/>
    </source>
</evidence>
<evidence type="ECO:0000256" key="8">
    <source>
        <dbReference type="ARBA" id="ARBA00023170"/>
    </source>
</evidence>
<dbReference type="SUPFAM" id="SSF52058">
    <property type="entry name" value="L domain-like"/>
    <property type="match status" value="1"/>
</dbReference>
<dbReference type="EMBL" id="JAGGNH010000002">
    <property type="protein sequence ID" value="KAJ0982569.1"/>
    <property type="molecule type" value="Genomic_DNA"/>
</dbReference>
<evidence type="ECO:0000256" key="1">
    <source>
        <dbReference type="ARBA" id="ARBA00004479"/>
    </source>
</evidence>
<evidence type="ECO:0000256" key="10">
    <source>
        <dbReference type="SAM" id="MobiDB-lite"/>
    </source>
</evidence>
<feature type="transmembrane region" description="Helical" evidence="11">
    <location>
        <begin position="388"/>
        <end position="413"/>
    </location>
</feature>
<dbReference type="PANTHER" id="PTHR48006:SF84">
    <property type="entry name" value="REPEAT TRANSMEMBRANE PROTEIN KINASE, PUTATIVE, EXPRESSED-RELATED"/>
    <property type="match status" value="1"/>
</dbReference>
<keyword evidence="5" id="KW-0677">Repeat</keyword>
<evidence type="ECO:0000256" key="6">
    <source>
        <dbReference type="ARBA" id="ARBA00022989"/>
    </source>
</evidence>
<dbReference type="FunFam" id="3.80.10.10:FF:000155">
    <property type="entry name" value="Putative inactive leucine-rich repeat receptor-like protein kinase"/>
    <property type="match status" value="1"/>
</dbReference>
<reference evidence="14" key="1">
    <citation type="submission" date="2021-03" db="EMBL/GenBank/DDBJ databases">
        <authorList>
            <person name="Li Z."/>
            <person name="Yang C."/>
        </authorList>
    </citation>
    <scope>NUCLEOTIDE SEQUENCE</scope>
    <source>
        <strain evidence="14">Dzin_1.0</strain>
        <tissue evidence="14">Leaf</tissue>
    </source>
</reference>
<protein>
    <recommendedName>
        <fullName evidence="13">Protein kinase domain-containing protein</fullName>
    </recommendedName>
</protein>
<dbReference type="GO" id="GO:0016020">
    <property type="term" value="C:membrane"/>
    <property type="evidence" value="ECO:0007669"/>
    <property type="project" value="UniProtKB-SubCell"/>
</dbReference>
<dbReference type="InterPro" id="IPR001611">
    <property type="entry name" value="Leu-rich_rpt"/>
</dbReference>
<evidence type="ECO:0000256" key="3">
    <source>
        <dbReference type="ARBA" id="ARBA00022692"/>
    </source>
</evidence>
<dbReference type="Pfam" id="PF07714">
    <property type="entry name" value="PK_Tyr_Ser-Thr"/>
    <property type="match status" value="1"/>
</dbReference>
<dbReference type="Pfam" id="PF00560">
    <property type="entry name" value="LRR_1"/>
    <property type="match status" value="2"/>
</dbReference>
<dbReference type="AlphaFoldDB" id="A0A9D5D122"/>
<comment type="caution">
    <text evidence="14">The sequence shown here is derived from an EMBL/GenBank/DDBJ whole genome shotgun (WGS) entry which is preliminary data.</text>
</comment>
<dbReference type="PROSITE" id="PS50011">
    <property type="entry name" value="PROTEIN_KINASE_DOM"/>
    <property type="match status" value="1"/>
</dbReference>
<keyword evidence="6 11" id="KW-1133">Transmembrane helix</keyword>
<evidence type="ECO:0000256" key="12">
    <source>
        <dbReference type="SAM" id="SignalP"/>
    </source>
</evidence>
<evidence type="ECO:0000313" key="14">
    <source>
        <dbReference type="EMBL" id="KAJ0982569.1"/>
    </source>
</evidence>
<dbReference type="InterPro" id="IPR051824">
    <property type="entry name" value="LRR_Rcpt-Like_S/T_Kinase"/>
</dbReference>
<dbReference type="Gene3D" id="3.80.10.10">
    <property type="entry name" value="Ribonuclease Inhibitor"/>
    <property type="match status" value="3"/>
</dbReference>
<keyword evidence="4 12" id="KW-0732">Signal</keyword>
<keyword evidence="2" id="KW-0433">Leucine-rich repeat</keyword>
<dbReference type="InterPro" id="IPR011009">
    <property type="entry name" value="Kinase-like_dom_sf"/>
</dbReference>
<evidence type="ECO:0000313" key="15">
    <source>
        <dbReference type="Proteomes" id="UP001085076"/>
    </source>
</evidence>
<proteinExistence type="predicted"/>
<dbReference type="InterPro" id="IPR032675">
    <property type="entry name" value="LRR_dom_sf"/>
</dbReference>
<keyword evidence="3 11" id="KW-0812">Transmembrane</keyword>
<keyword evidence="9" id="KW-0325">Glycoprotein</keyword>
<evidence type="ECO:0000256" key="7">
    <source>
        <dbReference type="ARBA" id="ARBA00023136"/>
    </source>
</evidence>
<dbReference type="PANTHER" id="PTHR48006">
    <property type="entry name" value="LEUCINE-RICH REPEAT-CONTAINING PROTEIN DDB_G0281931-RELATED"/>
    <property type="match status" value="1"/>
</dbReference>
<dbReference type="SUPFAM" id="SSF56112">
    <property type="entry name" value="Protein kinase-like (PK-like)"/>
    <property type="match status" value="1"/>
</dbReference>
<dbReference type="OrthoDB" id="676979at2759"/>
<dbReference type="InterPro" id="IPR000719">
    <property type="entry name" value="Prot_kinase_dom"/>
</dbReference>
<evidence type="ECO:0000256" key="4">
    <source>
        <dbReference type="ARBA" id="ARBA00022729"/>
    </source>
</evidence>
<feature type="compositionally biased region" description="Low complexity" evidence="10">
    <location>
        <begin position="765"/>
        <end position="774"/>
    </location>
</feature>
<evidence type="ECO:0000256" key="9">
    <source>
        <dbReference type="ARBA" id="ARBA00023180"/>
    </source>
</evidence>
<gene>
    <name evidence="14" type="ORF">J5N97_010824</name>
</gene>
<feature type="domain" description="Protein kinase" evidence="13">
    <location>
        <begin position="477"/>
        <end position="751"/>
    </location>
</feature>
<evidence type="ECO:0000256" key="11">
    <source>
        <dbReference type="SAM" id="Phobius"/>
    </source>
</evidence>
<dbReference type="GO" id="GO:0004672">
    <property type="term" value="F:protein kinase activity"/>
    <property type="evidence" value="ECO:0007669"/>
    <property type="project" value="InterPro"/>
</dbReference>
<dbReference type="Gene3D" id="1.10.510.10">
    <property type="entry name" value="Transferase(Phosphotransferase) domain 1"/>
    <property type="match status" value="1"/>
</dbReference>
<organism evidence="14 15">
    <name type="scientific">Dioscorea zingiberensis</name>
    <dbReference type="NCBI Taxonomy" id="325984"/>
    <lineage>
        <taxon>Eukaryota</taxon>
        <taxon>Viridiplantae</taxon>
        <taxon>Streptophyta</taxon>
        <taxon>Embryophyta</taxon>
        <taxon>Tracheophyta</taxon>
        <taxon>Spermatophyta</taxon>
        <taxon>Magnoliopsida</taxon>
        <taxon>Liliopsida</taxon>
        <taxon>Dioscoreales</taxon>
        <taxon>Dioscoreaceae</taxon>
        <taxon>Dioscorea</taxon>
    </lineage>
</organism>